<feature type="region of interest" description="Disordered" evidence="1">
    <location>
        <begin position="431"/>
        <end position="683"/>
    </location>
</feature>
<dbReference type="RefSeq" id="XP_062760109.1">
    <property type="nucleotide sequence ID" value="XM_062902328.1"/>
</dbReference>
<feature type="region of interest" description="Disordered" evidence="1">
    <location>
        <begin position="353"/>
        <end position="407"/>
    </location>
</feature>
<feature type="compositionally biased region" description="Polar residues" evidence="1">
    <location>
        <begin position="665"/>
        <end position="678"/>
    </location>
</feature>
<name>A0AAE1JEH2_9HYPO</name>
<feature type="compositionally biased region" description="Polar residues" evidence="1">
    <location>
        <begin position="542"/>
        <end position="563"/>
    </location>
</feature>
<feature type="compositionally biased region" description="Basic residues" evidence="1">
    <location>
        <begin position="63"/>
        <end position="81"/>
    </location>
</feature>
<sequence length="706" mass="77121">MTPDAPVEALPCPETDHLESPGRSNWNRFLGPKCDSNNDKTRTRHPTHQIHPFSTRPTSNVSKSKHKSPPNQHRRGRKHRAVVIRPRPVLPLPTVPVPAISAASSACDGACSGPFRGNPSPSSPPGPPLILGLTIPSSITKPRPFPLTAPFPPFPPPTPGQFTKGVRNLVALCLGSFGVRFRVPNAYIRWILAVRRRVTRPPKPIYSAPYKVQGTTATMACSRSQLTQTHTHTHTHTHTQMAMASLQQQTQPSGLSSHGKLTKSRSRIVVKPILKRLHHVHSHSERNSLDLNRGWDDQPVATTPELEYSSFDFGSRDLDDLTSDRRLYSSYPAAPAAGAKLTRDVSFTKDVGPVAPGLGRANTFSSPSHARSTSGNSVSATAARIGSFIHPSRQMPRTSTPPLNSYANSVVSLDNGLTGQQRDLTAAIAESDSGDNDELDFEEPLASPTSLRLSQSESNRAGATATKNLSYSSSLRSNSPNSKPTATGRPSLSGSQRTSSDGPSVRAATTRSNSGPSVQRLTQGAVNHQSAANDGPSVPLLISTTQQKTASNPICSTTPTSPFRASLDMNGFRLRSRSEMDTSTRQEQVREARRKFEAKEKEKEEKYAREQIRKRERDAAKEAHKNERAQAQKRKTSFGHTSTLSSARNSSSVREKTESDPLNGGQAQEPQFQAPSRSKTAKRRTNSLWTAFILWLRTRLLKLARR</sequence>
<gene>
    <name evidence="2" type="ORF">Triagg1_885</name>
</gene>
<feature type="compositionally biased region" description="Polar residues" evidence="1">
    <location>
        <begin position="483"/>
        <end position="532"/>
    </location>
</feature>
<dbReference type="GeneID" id="87923646"/>
<feature type="compositionally biased region" description="Polar residues" evidence="1">
    <location>
        <begin position="447"/>
        <end position="467"/>
    </location>
</feature>
<protein>
    <submittedName>
        <fullName evidence="2">Uncharacterized protein</fullName>
    </submittedName>
</protein>
<dbReference type="Proteomes" id="UP001273209">
    <property type="component" value="Unassembled WGS sequence"/>
</dbReference>
<feature type="compositionally biased region" description="Low complexity" evidence="1">
    <location>
        <begin position="642"/>
        <end position="652"/>
    </location>
</feature>
<proteinExistence type="predicted"/>
<accession>A0AAE1JEH2</accession>
<feature type="compositionally biased region" description="Polar residues" evidence="1">
    <location>
        <begin position="395"/>
        <end position="407"/>
    </location>
</feature>
<dbReference type="AlphaFoldDB" id="A0AAE1JEH2"/>
<reference evidence="2" key="1">
    <citation type="submission" date="2023-11" db="EMBL/GenBank/DDBJ databases">
        <title>The genome sequences of three competitors of mushroom-forming fungi.</title>
        <authorList>
            <person name="Beijen E."/>
            <person name="Ohm R.A."/>
        </authorList>
    </citation>
    <scope>NUCLEOTIDE SEQUENCE</scope>
    <source>
        <strain evidence="2">CBS 100526</strain>
    </source>
</reference>
<evidence type="ECO:0000313" key="2">
    <source>
        <dbReference type="EMBL" id="KAK4084405.1"/>
    </source>
</evidence>
<feature type="compositionally biased region" description="Polar residues" evidence="1">
    <location>
        <begin position="362"/>
        <end position="380"/>
    </location>
</feature>
<feature type="region of interest" description="Disordered" evidence="1">
    <location>
        <begin position="1"/>
        <end position="81"/>
    </location>
</feature>
<organism evidence="2 3">
    <name type="scientific">Trichoderma aggressivum f. europaeum</name>
    <dbReference type="NCBI Taxonomy" id="173218"/>
    <lineage>
        <taxon>Eukaryota</taxon>
        <taxon>Fungi</taxon>
        <taxon>Dikarya</taxon>
        <taxon>Ascomycota</taxon>
        <taxon>Pezizomycotina</taxon>
        <taxon>Sordariomycetes</taxon>
        <taxon>Hypocreomycetidae</taxon>
        <taxon>Hypocreales</taxon>
        <taxon>Hypocreaceae</taxon>
        <taxon>Trichoderma</taxon>
    </lineage>
</organism>
<comment type="caution">
    <text evidence="2">The sequence shown here is derived from an EMBL/GenBank/DDBJ whole genome shotgun (WGS) entry which is preliminary data.</text>
</comment>
<feature type="compositionally biased region" description="Acidic residues" evidence="1">
    <location>
        <begin position="432"/>
        <end position="443"/>
    </location>
</feature>
<feature type="compositionally biased region" description="Low complexity" evidence="1">
    <location>
        <begin position="468"/>
        <end position="482"/>
    </location>
</feature>
<feature type="compositionally biased region" description="Basic and acidic residues" evidence="1">
    <location>
        <begin position="576"/>
        <end position="630"/>
    </location>
</feature>
<evidence type="ECO:0000256" key="1">
    <source>
        <dbReference type="SAM" id="MobiDB-lite"/>
    </source>
</evidence>
<dbReference type="EMBL" id="JAWRVG010000002">
    <property type="protein sequence ID" value="KAK4084405.1"/>
    <property type="molecule type" value="Genomic_DNA"/>
</dbReference>
<evidence type="ECO:0000313" key="3">
    <source>
        <dbReference type="Proteomes" id="UP001273209"/>
    </source>
</evidence>
<keyword evidence="3" id="KW-1185">Reference proteome</keyword>